<feature type="transmembrane region" description="Helical" evidence="1">
    <location>
        <begin position="199"/>
        <end position="219"/>
    </location>
</feature>
<proteinExistence type="predicted"/>
<dbReference type="EMBL" id="JAGSOH010000005">
    <property type="protein sequence ID" value="MBR7825326.1"/>
    <property type="molecule type" value="Genomic_DNA"/>
</dbReference>
<keyword evidence="1" id="KW-1133">Transmembrane helix</keyword>
<accession>A0A941IJ22</accession>
<comment type="caution">
    <text evidence="2">The sequence shown here is derived from an EMBL/GenBank/DDBJ whole genome shotgun (WGS) entry which is preliminary data.</text>
</comment>
<organism evidence="2 3">
    <name type="scientific">Actinospica acidithermotolerans</name>
    <dbReference type="NCBI Taxonomy" id="2828514"/>
    <lineage>
        <taxon>Bacteria</taxon>
        <taxon>Bacillati</taxon>
        <taxon>Actinomycetota</taxon>
        <taxon>Actinomycetes</taxon>
        <taxon>Catenulisporales</taxon>
        <taxon>Actinospicaceae</taxon>
        <taxon>Actinospica</taxon>
    </lineage>
</organism>
<evidence type="ECO:0000313" key="2">
    <source>
        <dbReference type="EMBL" id="MBR7825326.1"/>
    </source>
</evidence>
<evidence type="ECO:0000256" key="1">
    <source>
        <dbReference type="SAM" id="Phobius"/>
    </source>
</evidence>
<dbReference type="AlphaFoldDB" id="A0A941IJ22"/>
<feature type="transmembrane region" description="Helical" evidence="1">
    <location>
        <begin position="343"/>
        <end position="363"/>
    </location>
</feature>
<keyword evidence="1" id="KW-0812">Transmembrane</keyword>
<dbReference type="Pfam" id="PF12679">
    <property type="entry name" value="ABC2_membrane_2"/>
    <property type="match status" value="1"/>
</dbReference>
<sequence>MSSTAPASVIHDIGYKPYAGPRLGRAQIVRALYVHSVRSVFGLGRGPKAKIVPWFVIAITMVPAALNVYAASTNREPVLSYAAMGYNLMLFAVLFVAIAAPELVSRDLRHHTLPLYFSRPLRRGDYPLAKLLALFTSLLVVELLPVLVTFLGQVASAKSGHQIWLDTRDAFPAVFVAFFQSALFSSISLLMASATGRRVIATGAIAIFFLVTTAIGHVFSDALGRTWAEHTVSCTEPTVGKNSGAQNLFGFGGGQDGPPTGVVDRLCAGVDLRNDNIEQINGQRDPNRPGYADLTIQYQSPVYSTVAKVGGMLNPVNIVEGTRIWLFDATDGQIPNPSPLGPVYGAETIVLLVAAGGGLFLRYRKVSVS</sequence>
<dbReference type="GO" id="GO:0140359">
    <property type="term" value="F:ABC-type transporter activity"/>
    <property type="evidence" value="ECO:0007669"/>
    <property type="project" value="InterPro"/>
</dbReference>
<feature type="transmembrane region" description="Helical" evidence="1">
    <location>
        <begin position="171"/>
        <end position="192"/>
    </location>
</feature>
<name>A0A941IJ22_9ACTN</name>
<protein>
    <submittedName>
        <fullName evidence="2">ABC transporter permease subunit</fullName>
    </submittedName>
</protein>
<keyword evidence="3" id="KW-1185">Reference proteome</keyword>
<keyword evidence="1" id="KW-0472">Membrane</keyword>
<evidence type="ECO:0000313" key="3">
    <source>
        <dbReference type="Proteomes" id="UP000676325"/>
    </source>
</evidence>
<feature type="transmembrane region" description="Helical" evidence="1">
    <location>
        <begin position="78"/>
        <end position="100"/>
    </location>
</feature>
<gene>
    <name evidence="2" type="ORF">KDK95_03330</name>
</gene>
<dbReference type="Proteomes" id="UP000676325">
    <property type="component" value="Unassembled WGS sequence"/>
</dbReference>
<dbReference type="RefSeq" id="WP_212516484.1">
    <property type="nucleotide sequence ID" value="NZ_JAGSOH010000005.1"/>
</dbReference>
<feature type="transmembrane region" description="Helical" evidence="1">
    <location>
        <begin position="131"/>
        <end position="151"/>
    </location>
</feature>
<dbReference type="GO" id="GO:0005886">
    <property type="term" value="C:plasma membrane"/>
    <property type="evidence" value="ECO:0007669"/>
    <property type="project" value="UniProtKB-SubCell"/>
</dbReference>
<reference evidence="2" key="1">
    <citation type="submission" date="2021-04" db="EMBL/GenBank/DDBJ databases">
        <title>Genome based classification of Actinospica acidithermotolerans sp. nov., an actinobacterium isolated from an Indonesian hot spring.</title>
        <authorList>
            <person name="Kusuma A.B."/>
            <person name="Putra K.E."/>
            <person name="Nafisah S."/>
            <person name="Loh J."/>
            <person name="Nouioui I."/>
            <person name="Goodfellow M."/>
        </authorList>
    </citation>
    <scope>NUCLEOTIDE SEQUENCE</scope>
    <source>
        <strain evidence="2">MGRD01-02</strain>
    </source>
</reference>
<feature type="transmembrane region" description="Helical" evidence="1">
    <location>
        <begin position="51"/>
        <end position="72"/>
    </location>
</feature>